<reference evidence="3 4" key="1">
    <citation type="submission" date="2016-10" db="EMBL/GenBank/DDBJ databases">
        <authorList>
            <person name="de Groot N.N."/>
        </authorList>
    </citation>
    <scope>NUCLEOTIDE SEQUENCE [LARGE SCALE GENOMIC DNA]</scope>
    <source>
        <strain evidence="3 4">VTM2R47</strain>
    </source>
</reference>
<accession>A0A1H9S520</accession>
<evidence type="ECO:0000313" key="3">
    <source>
        <dbReference type="EMBL" id="SER79463.1"/>
    </source>
</evidence>
<feature type="signal peptide" evidence="2">
    <location>
        <begin position="1"/>
        <end position="25"/>
    </location>
</feature>
<sequence length="81" mass="8826">MKKTVTYLALAATSVLFLTACSNNNQESTNTSSSSNSSSSASSSSATTGGGFVTYFRWKSDYSWRWWCFGGNSIRQNAYHA</sequence>
<dbReference type="PROSITE" id="PS51257">
    <property type="entry name" value="PROKAR_LIPOPROTEIN"/>
    <property type="match status" value="1"/>
</dbReference>
<dbReference type="AlphaFoldDB" id="A0A1H9S520"/>
<keyword evidence="2" id="KW-0732">Signal</keyword>
<dbReference type="RefSeq" id="WP_256201793.1">
    <property type="nucleotide sequence ID" value="NZ_FOGM01000009.1"/>
</dbReference>
<feature type="chain" id="PRO_5010245793" description="Lipoprotein" evidence="2">
    <location>
        <begin position="26"/>
        <end position="81"/>
    </location>
</feature>
<proteinExistence type="predicted"/>
<gene>
    <name evidence="3" type="ORF">SAMN04487840_10936</name>
</gene>
<feature type="region of interest" description="Disordered" evidence="1">
    <location>
        <begin position="25"/>
        <end position="49"/>
    </location>
</feature>
<evidence type="ECO:0000256" key="2">
    <source>
        <dbReference type="SAM" id="SignalP"/>
    </source>
</evidence>
<evidence type="ECO:0000313" key="4">
    <source>
        <dbReference type="Proteomes" id="UP000182712"/>
    </source>
</evidence>
<feature type="compositionally biased region" description="Low complexity" evidence="1">
    <location>
        <begin position="25"/>
        <end position="47"/>
    </location>
</feature>
<evidence type="ECO:0008006" key="5">
    <source>
        <dbReference type="Google" id="ProtNLM"/>
    </source>
</evidence>
<dbReference type="Proteomes" id="UP000182712">
    <property type="component" value="Unassembled WGS sequence"/>
</dbReference>
<organism evidence="3 4">
    <name type="scientific">Streptococcus gallolyticus</name>
    <dbReference type="NCBI Taxonomy" id="315405"/>
    <lineage>
        <taxon>Bacteria</taxon>
        <taxon>Bacillati</taxon>
        <taxon>Bacillota</taxon>
        <taxon>Bacilli</taxon>
        <taxon>Lactobacillales</taxon>
        <taxon>Streptococcaceae</taxon>
        <taxon>Streptococcus</taxon>
    </lineage>
</organism>
<evidence type="ECO:0000256" key="1">
    <source>
        <dbReference type="SAM" id="MobiDB-lite"/>
    </source>
</evidence>
<protein>
    <recommendedName>
        <fullName evidence="5">Lipoprotein</fullName>
    </recommendedName>
</protein>
<dbReference type="EMBL" id="FOGM01000009">
    <property type="protein sequence ID" value="SER79463.1"/>
    <property type="molecule type" value="Genomic_DNA"/>
</dbReference>
<name>A0A1H9S520_9STRE</name>